<dbReference type="Pfam" id="PF02518">
    <property type="entry name" value="HATPase_c"/>
    <property type="match status" value="1"/>
</dbReference>
<keyword evidence="4" id="KW-0808">Transferase</keyword>
<dbReference type="InterPro" id="IPR036097">
    <property type="entry name" value="HisK_dim/P_sf"/>
</dbReference>
<dbReference type="GO" id="GO:0000155">
    <property type="term" value="F:phosphorelay sensor kinase activity"/>
    <property type="evidence" value="ECO:0007669"/>
    <property type="project" value="InterPro"/>
</dbReference>
<dbReference type="GO" id="GO:0005524">
    <property type="term" value="F:ATP binding"/>
    <property type="evidence" value="ECO:0007669"/>
    <property type="project" value="UniProtKB-KW"/>
</dbReference>
<keyword evidence="8" id="KW-0902">Two-component regulatory system</keyword>
<dbReference type="PANTHER" id="PTHR43065">
    <property type="entry name" value="SENSOR HISTIDINE KINASE"/>
    <property type="match status" value="1"/>
</dbReference>
<feature type="domain" description="Response regulatory" evidence="13">
    <location>
        <begin position="747"/>
        <end position="863"/>
    </location>
</feature>
<dbReference type="InterPro" id="IPR001789">
    <property type="entry name" value="Sig_transdc_resp-reg_receiver"/>
</dbReference>
<dbReference type="PRINTS" id="PR00344">
    <property type="entry name" value="BCTRLSENSOR"/>
</dbReference>
<sequence>MINFSSSTMRRQTEGRTGRLRPCALCCLCPVAVLLCLVAFLSVSFAAPSVPDPLTPKQRKWLEARKGRLTLAFEPNWPPASFFGDEGQVQGIAPEYISLIEKKLGFEFTRVRYATWAEILQAGYRGEVDVIPTIARLPSREQHLAFTRTYFQVPTTIVTGPETTGGINLEGLVGKRVCVLKGSVDHEILSRKYPGIVVDPVDYTLEGLLKVDRREAEGLVSDVASTSYLIEKHGLVRLQTLGYTHYSYEICMGISRQHPMLVEIMNRGLSLISPEEKRDIFKKWLYLKTHPVYRDPSFRTYAIGLVVCLVGAVLGGFFVWNRSLRHAVDRATRLSRRAEESLRAQASELEGARQRVARANLELTQVFNASIPMLIIDRRFRLLRMNSTFSELFGEDASLAVGKHCYEVIRSDMCRTNACPLVQALSGVTPVRGESLFSTASREGIPCMVAANPLTDRDGRLLGIVDSFIDISRLFQAEEEKELLRAQLRNSQKMEALGTLAGGIAHDFNNILSPIIGYAEMTQLSLPPDSREAENMTGIIKASQRARDLVRRILTLSRRHQSELKPVHVQAVVQEALTLLRSTLPSTIGIRERLHAEGRLIFGDPTHVHQVIMNLGTNAYHAMEGMGGGTLEVALEAVSMNEKESPFPGNPSGSCLRLVVKDSGVGMDAASRDRIFDPYFTTKEEGKGTGLGLSVVHGIVRECGGTITVDSEPGKGSTFTLCFLEVEGEAVLPEPVSTEAPPRGRETVLVVDDDEELAFLLKRMLRRAGYRVSVFTESKKALDHYRASRGNYDIVVSDMTMPGMTGMALTREIKAMTPGIPVILCTGYNDRRARQAAETIGVRTFLMKPVEMHTLLTAVRQELDAGDEAWTPSKSG</sequence>
<organism evidence="14 15">
    <name type="scientific">Desulfoluna butyratoxydans</name>
    <dbReference type="NCBI Taxonomy" id="231438"/>
    <lineage>
        <taxon>Bacteria</taxon>
        <taxon>Pseudomonadati</taxon>
        <taxon>Thermodesulfobacteriota</taxon>
        <taxon>Desulfobacteria</taxon>
        <taxon>Desulfobacterales</taxon>
        <taxon>Desulfolunaceae</taxon>
        <taxon>Desulfoluna</taxon>
    </lineage>
</organism>
<dbReference type="Pfam" id="PF00072">
    <property type="entry name" value="Response_reg"/>
    <property type="match status" value="1"/>
</dbReference>
<dbReference type="Gene3D" id="3.30.450.20">
    <property type="entry name" value="PAS domain"/>
    <property type="match status" value="1"/>
</dbReference>
<keyword evidence="11" id="KW-0812">Transmembrane</keyword>
<dbReference type="InterPro" id="IPR003661">
    <property type="entry name" value="HisK_dim/P_dom"/>
</dbReference>
<dbReference type="InterPro" id="IPR005467">
    <property type="entry name" value="His_kinase_dom"/>
</dbReference>
<keyword evidence="10" id="KW-0175">Coiled coil</keyword>
<evidence type="ECO:0000256" key="4">
    <source>
        <dbReference type="ARBA" id="ARBA00022679"/>
    </source>
</evidence>
<name>A0A4V6IKW7_9BACT</name>
<dbReference type="InterPro" id="IPR003594">
    <property type="entry name" value="HATPase_dom"/>
</dbReference>
<keyword evidence="6" id="KW-0418">Kinase</keyword>
<evidence type="ECO:0000256" key="11">
    <source>
        <dbReference type="SAM" id="Phobius"/>
    </source>
</evidence>
<dbReference type="EC" id="2.7.13.3" evidence="2"/>
<dbReference type="SUPFAM" id="SSF50789">
    <property type="entry name" value="Herpes virus serine proteinase, assemblin"/>
    <property type="match status" value="1"/>
</dbReference>
<dbReference type="InterPro" id="IPR035965">
    <property type="entry name" value="PAS-like_dom_sf"/>
</dbReference>
<dbReference type="SMART" id="SM00387">
    <property type="entry name" value="HATPase_c"/>
    <property type="match status" value="1"/>
</dbReference>
<evidence type="ECO:0000313" key="15">
    <source>
        <dbReference type="Proteomes" id="UP000507962"/>
    </source>
</evidence>
<gene>
    <name evidence="14" type="ORF">MSL71_4690</name>
</gene>
<evidence type="ECO:0000313" key="14">
    <source>
        <dbReference type="EMBL" id="VFQ42848.1"/>
    </source>
</evidence>
<dbReference type="Gene3D" id="3.40.50.2300">
    <property type="match status" value="1"/>
</dbReference>
<accession>A0A4V6IKW7</accession>
<dbReference type="SUPFAM" id="SSF47384">
    <property type="entry name" value="Homodimeric domain of signal transducing histidine kinase"/>
    <property type="match status" value="1"/>
</dbReference>
<keyword evidence="5" id="KW-0547">Nucleotide-binding</keyword>
<keyword evidence="7" id="KW-0067">ATP-binding</keyword>
<dbReference type="Pfam" id="PF00497">
    <property type="entry name" value="SBP_bac_3"/>
    <property type="match status" value="1"/>
</dbReference>
<proteinExistence type="predicted"/>
<dbReference type="SMART" id="SM00062">
    <property type="entry name" value="PBPb"/>
    <property type="match status" value="1"/>
</dbReference>
<evidence type="ECO:0000256" key="9">
    <source>
        <dbReference type="PROSITE-ProRule" id="PRU00169"/>
    </source>
</evidence>
<evidence type="ECO:0000256" key="3">
    <source>
        <dbReference type="ARBA" id="ARBA00022553"/>
    </source>
</evidence>
<evidence type="ECO:0000256" key="2">
    <source>
        <dbReference type="ARBA" id="ARBA00012438"/>
    </source>
</evidence>
<comment type="catalytic activity">
    <reaction evidence="1">
        <text>ATP + protein L-histidine = ADP + protein N-phospho-L-histidine.</text>
        <dbReference type="EC" id="2.7.13.3"/>
    </reaction>
</comment>
<feature type="transmembrane region" description="Helical" evidence="11">
    <location>
        <begin position="301"/>
        <end position="320"/>
    </location>
</feature>
<evidence type="ECO:0000259" key="13">
    <source>
        <dbReference type="PROSITE" id="PS50110"/>
    </source>
</evidence>
<dbReference type="SUPFAM" id="SSF52172">
    <property type="entry name" value="CheY-like"/>
    <property type="match status" value="1"/>
</dbReference>
<dbReference type="EMBL" id="CAADHO010000001">
    <property type="protein sequence ID" value="VFQ42848.1"/>
    <property type="molecule type" value="Genomic_DNA"/>
</dbReference>
<dbReference type="PROSITE" id="PS50110">
    <property type="entry name" value="RESPONSE_REGULATORY"/>
    <property type="match status" value="1"/>
</dbReference>
<evidence type="ECO:0000256" key="10">
    <source>
        <dbReference type="SAM" id="Coils"/>
    </source>
</evidence>
<dbReference type="NCBIfam" id="TIGR00229">
    <property type="entry name" value="sensory_box"/>
    <property type="match status" value="1"/>
</dbReference>
<feature type="domain" description="Histidine kinase" evidence="12">
    <location>
        <begin position="503"/>
        <end position="727"/>
    </location>
</feature>
<keyword evidence="3 9" id="KW-0597">Phosphoprotein</keyword>
<evidence type="ECO:0000256" key="5">
    <source>
        <dbReference type="ARBA" id="ARBA00022741"/>
    </source>
</evidence>
<reference evidence="14 15" key="1">
    <citation type="submission" date="2019-03" db="EMBL/GenBank/DDBJ databases">
        <authorList>
            <person name="Nijsse B."/>
        </authorList>
    </citation>
    <scope>NUCLEOTIDE SEQUENCE [LARGE SCALE GENOMIC DNA]</scope>
    <source>
        <strain evidence="14">Desulfoluna butyratoxydans MSL71</strain>
    </source>
</reference>
<evidence type="ECO:0000256" key="8">
    <source>
        <dbReference type="ARBA" id="ARBA00023012"/>
    </source>
</evidence>
<dbReference type="InterPro" id="IPR011006">
    <property type="entry name" value="CheY-like_superfamily"/>
</dbReference>
<dbReference type="CDD" id="cd01007">
    <property type="entry name" value="PBP2_BvgS_HisK_like"/>
    <property type="match status" value="1"/>
</dbReference>
<evidence type="ECO:0000256" key="1">
    <source>
        <dbReference type="ARBA" id="ARBA00000085"/>
    </source>
</evidence>
<dbReference type="Pfam" id="PF00512">
    <property type="entry name" value="HisKA"/>
    <property type="match status" value="1"/>
</dbReference>
<dbReference type="Gene3D" id="3.40.190.10">
    <property type="entry name" value="Periplasmic binding protein-like II"/>
    <property type="match status" value="2"/>
</dbReference>
<feature type="modified residue" description="4-aspartylphosphate" evidence="9">
    <location>
        <position position="798"/>
    </location>
</feature>
<evidence type="ECO:0000256" key="6">
    <source>
        <dbReference type="ARBA" id="ARBA00022777"/>
    </source>
</evidence>
<dbReference type="PROSITE" id="PS50109">
    <property type="entry name" value="HIS_KIN"/>
    <property type="match status" value="1"/>
</dbReference>
<keyword evidence="15" id="KW-1185">Reference proteome</keyword>
<evidence type="ECO:0000259" key="12">
    <source>
        <dbReference type="PROSITE" id="PS50109"/>
    </source>
</evidence>
<dbReference type="CDD" id="cd00130">
    <property type="entry name" value="PAS"/>
    <property type="match status" value="1"/>
</dbReference>
<keyword evidence="11" id="KW-1133">Transmembrane helix</keyword>
<dbReference type="InterPro" id="IPR000014">
    <property type="entry name" value="PAS"/>
</dbReference>
<dbReference type="CDD" id="cd00082">
    <property type="entry name" value="HisKA"/>
    <property type="match status" value="1"/>
</dbReference>
<dbReference type="InterPro" id="IPR001638">
    <property type="entry name" value="Solute-binding_3/MltF_N"/>
</dbReference>
<dbReference type="Gene3D" id="3.30.565.10">
    <property type="entry name" value="Histidine kinase-like ATPase, C-terminal domain"/>
    <property type="match status" value="1"/>
</dbReference>
<dbReference type="SUPFAM" id="SSF53850">
    <property type="entry name" value="Periplasmic binding protein-like II"/>
    <property type="match status" value="1"/>
</dbReference>
<dbReference type="Proteomes" id="UP000507962">
    <property type="component" value="Unassembled WGS sequence"/>
</dbReference>
<dbReference type="CDD" id="cd00156">
    <property type="entry name" value="REC"/>
    <property type="match status" value="1"/>
</dbReference>
<dbReference type="Gene3D" id="1.10.287.130">
    <property type="match status" value="1"/>
</dbReference>
<dbReference type="SUPFAM" id="SSF55785">
    <property type="entry name" value="PYP-like sensor domain (PAS domain)"/>
    <property type="match status" value="1"/>
</dbReference>
<keyword evidence="11" id="KW-0472">Membrane</keyword>
<dbReference type="InterPro" id="IPR036890">
    <property type="entry name" value="HATPase_C_sf"/>
</dbReference>
<dbReference type="PANTHER" id="PTHR43065:SF46">
    <property type="entry name" value="C4-DICARBOXYLATE TRANSPORT SENSOR PROTEIN DCTB"/>
    <property type="match status" value="1"/>
</dbReference>
<dbReference type="SUPFAM" id="SSF55874">
    <property type="entry name" value="ATPase domain of HSP90 chaperone/DNA topoisomerase II/histidine kinase"/>
    <property type="match status" value="1"/>
</dbReference>
<feature type="coiled-coil region" evidence="10">
    <location>
        <begin position="335"/>
        <end position="362"/>
    </location>
</feature>
<dbReference type="InterPro" id="IPR013656">
    <property type="entry name" value="PAS_4"/>
</dbReference>
<dbReference type="AlphaFoldDB" id="A0A4V6IKW7"/>
<dbReference type="SMART" id="SM00388">
    <property type="entry name" value="HisKA"/>
    <property type="match status" value="1"/>
</dbReference>
<protein>
    <recommendedName>
        <fullName evidence="2">histidine kinase</fullName>
        <ecNumber evidence="2">2.7.13.3</ecNumber>
    </recommendedName>
</protein>
<evidence type="ECO:0000256" key="7">
    <source>
        <dbReference type="ARBA" id="ARBA00022840"/>
    </source>
</evidence>
<dbReference type="SMART" id="SM00448">
    <property type="entry name" value="REC"/>
    <property type="match status" value="1"/>
</dbReference>
<dbReference type="Pfam" id="PF08448">
    <property type="entry name" value="PAS_4"/>
    <property type="match status" value="1"/>
</dbReference>
<dbReference type="InterPro" id="IPR004358">
    <property type="entry name" value="Sig_transdc_His_kin-like_C"/>
</dbReference>